<dbReference type="CDD" id="cd04301">
    <property type="entry name" value="NAT_SF"/>
    <property type="match status" value="1"/>
</dbReference>
<comment type="caution">
    <text evidence="4">The sequence shown here is derived from an EMBL/GenBank/DDBJ whole genome shotgun (WGS) entry which is preliminary data.</text>
</comment>
<dbReference type="OrthoDB" id="273614at2"/>
<evidence type="ECO:0000313" key="5">
    <source>
        <dbReference type="Proteomes" id="UP000295444"/>
    </source>
</evidence>
<reference evidence="4 5" key="1">
    <citation type="submission" date="2019-03" db="EMBL/GenBank/DDBJ databases">
        <title>Genomic Encyclopedia of Type Strains, Phase IV (KMG-IV): sequencing the most valuable type-strain genomes for metagenomic binning, comparative biology and taxonomic classification.</title>
        <authorList>
            <person name="Goeker M."/>
        </authorList>
    </citation>
    <scope>NUCLEOTIDE SEQUENCE [LARGE SCALE GENOMIC DNA]</scope>
    <source>
        <strain evidence="4 5">DSM 45361</strain>
    </source>
</reference>
<dbReference type="EMBL" id="SNXZ01000003">
    <property type="protein sequence ID" value="TDP98088.1"/>
    <property type="molecule type" value="Genomic_DNA"/>
</dbReference>
<accession>A0A4V3CZH7</accession>
<dbReference type="InterPro" id="IPR016181">
    <property type="entry name" value="Acyl_CoA_acyltransferase"/>
</dbReference>
<dbReference type="PANTHER" id="PTHR43877">
    <property type="entry name" value="AMINOALKYLPHOSPHONATE N-ACETYLTRANSFERASE-RELATED-RELATED"/>
    <property type="match status" value="1"/>
</dbReference>
<dbReference type="InterPro" id="IPR000182">
    <property type="entry name" value="GNAT_dom"/>
</dbReference>
<dbReference type="Gene3D" id="3.40.630.30">
    <property type="match status" value="1"/>
</dbReference>
<name>A0A4V3CZH7_LABRH</name>
<dbReference type="Proteomes" id="UP000295444">
    <property type="component" value="Unassembled WGS sequence"/>
</dbReference>
<keyword evidence="5" id="KW-1185">Reference proteome</keyword>
<dbReference type="SUPFAM" id="SSF55729">
    <property type="entry name" value="Acyl-CoA N-acyltransferases (Nat)"/>
    <property type="match status" value="1"/>
</dbReference>
<protein>
    <submittedName>
        <fullName evidence="4">Acetyltransferase (GNAT) family protein</fullName>
    </submittedName>
</protein>
<dbReference type="PROSITE" id="PS51186">
    <property type="entry name" value="GNAT"/>
    <property type="match status" value="1"/>
</dbReference>
<evidence type="ECO:0000313" key="4">
    <source>
        <dbReference type="EMBL" id="TDP98088.1"/>
    </source>
</evidence>
<dbReference type="GO" id="GO:0016747">
    <property type="term" value="F:acyltransferase activity, transferring groups other than amino-acyl groups"/>
    <property type="evidence" value="ECO:0007669"/>
    <property type="project" value="InterPro"/>
</dbReference>
<evidence type="ECO:0000259" key="3">
    <source>
        <dbReference type="PROSITE" id="PS51186"/>
    </source>
</evidence>
<sequence length="168" mass="18327">MSELTIRQGRPDEYAAVGELTVAAYAADGYFEDVSMDGYAEELAAAEDRAKDSDVLVAVDESGTLLGTVTVIRPGSRGAELVREGELEIRMLAVSPQARGRGVASELTRAVLRMAADEGCARVVLCSVADRVKVHALYERHGFRRIPERDWRPEPNLLLLGFAAEIEH</sequence>
<evidence type="ECO:0000256" key="1">
    <source>
        <dbReference type="ARBA" id="ARBA00022679"/>
    </source>
</evidence>
<dbReference type="AlphaFoldDB" id="A0A4V3CZH7"/>
<feature type="domain" description="N-acetyltransferase" evidence="3">
    <location>
        <begin position="4"/>
        <end position="165"/>
    </location>
</feature>
<proteinExistence type="predicted"/>
<dbReference type="InterPro" id="IPR050832">
    <property type="entry name" value="Bact_Acetyltransf"/>
</dbReference>
<keyword evidence="2" id="KW-0012">Acyltransferase</keyword>
<dbReference type="Pfam" id="PF00583">
    <property type="entry name" value="Acetyltransf_1"/>
    <property type="match status" value="1"/>
</dbReference>
<evidence type="ECO:0000256" key="2">
    <source>
        <dbReference type="ARBA" id="ARBA00023315"/>
    </source>
</evidence>
<keyword evidence="1 4" id="KW-0808">Transferase</keyword>
<organism evidence="4 5">
    <name type="scientific">Labedaea rhizosphaerae</name>
    <dbReference type="NCBI Taxonomy" id="598644"/>
    <lineage>
        <taxon>Bacteria</taxon>
        <taxon>Bacillati</taxon>
        <taxon>Actinomycetota</taxon>
        <taxon>Actinomycetes</taxon>
        <taxon>Pseudonocardiales</taxon>
        <taxon>Pseudonocardiaceae</taxon>
        <taxon>Labedaea</taxon>
    </lineage>
</organism>
<dbReference type="RefSeq" id="WP_133851192.1">
    <property type="nucleotide sequence ID" value="NZ_SNXZ01000003.1"/>
</dbReference>
<dbReference type="PANTHER" id="PTHR43877:SF2">
    <property type="entry name" value="AMINOALKYLPHOSPHONATE N-ACETYLTRANSFERASE-RELATED"/>
    <property type="match status" value="1"/>
</dbReference>
<gene>
    <name evidence="4" type="ORF">EV186_1031068</name>
</gene>